<dbReference type="Proteomes" id="UP000199664">
    <property type="component" value="Unassembled WGS sequence"/>
</dbReference>
<accession>A0A1H7X5D2</accession>
<evidence type="ECO:0000256" key="1">
    <source>
        <dbReference type="SAM" id="MobiDB-lite"/>
    </source>
</evidence>
<evidence type="ECO:0000256" key="2">
    <source>
        <dbReference type="SAM" id="SignalP"/>
    </source>
</evidence>
<evidence type="ECO:0000313" key="3">
    <source>
        <dbReference type="EMBL" id="SEM28825.1"/>
    </source>
</evidence>
<dbReference type="STRING" id="1036779.SAMN04515666_109175"/>
<proteinExistence type="predicted"/>
<dbReference type="EMBL" id="FOAN01000009">
    <property type="protein sequence ID" value="SEM28825.1"/>
    <property type="molecule type" value="Genomic_DNA"/>
</dbReference>
<evidence type="ECO:0000313" key="4">
    <source>
        <dbReference type="Proteomes" id="UP000199664"/>
    </source>
</evidence>
<feature type="signal peptide" evidence="2">
    <location>
        <begin position="1"/>
        <end position="21"/>
    </location>
</feature>
<dbReference type="AlphaFoldDB" id="A0A1H7X5D2"/>
<feature type="chain" id="PRO_5011714740" evidence="2">
    <location>
        <begin position="22"/>
        <end position="160"/>
    </location>
</feature>
<feature type="compositionally biased region" description="Basic and acidic residues" evidence="1">
    <location>
        <begin position="83"/>
        <end position="92"/>
    </location>
</feature>
<feature type="region of interest" description="Disordered" evidence="1">
    <location>
        <begin position="73"/>
        <end position="92"/>
    </location>
</feature>
<name>A0A1H7X5D2_9HYPH</name>
<keyword evidence="4" id="KW-1185">Reference proteome</keyword>
<protein>
    <submittedName>
        <fullName evidence="3">Uncharacterized protein</fullName>
    </submittedName>
</protein>
<sequence>MKCMLAVSALIASGFVLSASAQTFEALEGKSIVAQYSEVVLLGNGRNFSQTWTEIVYVSSKGRIFHRHDLKSGSVGNQGSHEAIGDREGAGESRQAKFAWTGSALSRQWTNRRGVHFRQIINVSGSGCSMSLLRENIRNFTARETAQSCKVVSGNALGTS</sequence>
<gene>
    <name evidence="3" type="ORF">SAMN04515666_109175</name>
</gene>
<organism evidence="3 4">
    <name type="scientific">Bosea lupini</name>
    <dbReference type="NCBI Taxonomy" id="1036779"/>
    <lineage>
        <taxon>Bacteria</taxon>
        <taxon>Pseudomonadati</taxon>
        <taxon>Pseudomonadota</taxon>
        <taxon>Alphaproteobacteria</taxon>
        <taxon>Hyphomicrobiales</taxon>
        <taxon>Boseaceae</taxon>
        <taxon>Bosea</taxon>
    </lineage>
</organism>
<keyword evidence="2" id="KW-0732">Signal</keyword>
<reference evidence="4" key="1">
    <citation type="submission" date="2016-10" db="EMBL/GenBank/DDBJ databases">
        <authorList>
            <person name="Varghese N."/>
            <person name="Submissions S."/>
        </authorList>
    </citation>
    <scope>NUCLEOTIDE SEQUENCE [LARGE SCALE GENOMIC DNA]</scope>
    <source>
        <strain evidence="4">LMG 26383,CCUG 61248,R- 45681</strain>
    </source>
</reference>